<dbReference type="Pfam" id="PF00196">
    <property type="entry name" value="GerE"/>
    <property type="match status" value="1"/>
</dbReference>
<evidence type="ECO:0000256" key="2">
    <source>
        <dbReference type="ARBA" id="ARBA00023125"/>
    </source>
</evidence>
<evidence type="ECO:0000256" key="1">
    <source>
        <dbReference type="ARBA" id="ARBA00023015"/>
    </source>
</evidence>
<evidence type="ECO:0000256" key="4">
    <source>
        <dbReference type="SAM" id="MobiDB-lite"/>
    </source>
</evidence>
<evidence type="ECO:0000313" key="7">
    <source>
        <dbReference type="Proteomes" id="UP001236014"/>
    </source>
</evidence>
<dbReference type="KEGG" id="acab:QRX50_35260"/>
<dbReference type="PANTHER" id="PTHR44688">
    <property type="entry name" value="DNA-BINDING TRANSCRIPTIONAL ACTIVATOR DEVR_DOSR"/>
    <property type="match status" value="1"/>
</dbReference>
<dbReference type="PROSITE" id="PS50043">
    <property type="entry name" value="HTH_LUXR_2"/>
    <property type="match status" value="1"/>
</dbReference>
<gene>
    <name evidence="6" type="ORF">QRX50_35260</name>
</gene>
<dbReference type="GO" id="GO:0003677">
    <property type="term" value="F:DNA binding"/>
    <property type="evidence" value="ECO:0007669"/>
    <property type="project" value="UniProtKB-KW"/>
</dbReference>
<keyword evidence="1" id="KW-0805">Transcription regulation</keyword>
<dbReference type="InterPro" id="IPR036388">
    <property type="entry name" value="WH-like_DNA-bd_sf"/>
</dbReference>
<feature type="region of interest" description="Disordered" evidence="4">
    <location>
        <begin position="360"/>
        <end position="380"/>
    </location>
</feature>
<dbReference type="Proteomes" id="UP001236014">
    <property type="component" value="Chromosome"/>
</dbReference>
<dbReference type="GO" id="GO:0006355">
    <property type="term" value="P:regulation of DNA-templated transcription"/>
    <property type="evidence" value="ECO:0007669"/>
    <property type="project" value="InterPro"/>
</dbReference>
<dbReference type="InterPro" id="IPR016032">
    <property type="entry name" value="Sig_transdc_resp-reg_C-effctor"/>
</dbReference>
<organism evidence="6 7">
    <name type="scientific">Amycolatopsis carbonis</name>
    <dbReference type="NCBI Taxonomy" id="715471"/>
    <lineage>
        <taxon>Bacteria</taxon>
        <taxon>Bacillati</taxon>
        <taxon>Actinomycetota</taxon>
        <taxon>Actinomycetes</taxon>
        <taxon>Pseudonocardiales</taxon>
        <taxon>Pseudonocardiaceae</taxon>
        <taxon>Amycolatopsis</taxon>
    </lineage>
</organism>
<accession>A0A9Y2MSI8</accession>
<evidence type="ECO:0000259" key="5">
    <source>
        <dbReference type="PROSITE" id="PS50043"/>
    </source>
</evidence>
<name>A0A9Y2MSI8_9PSEU</name>
<dbReference type="SUPFAM" id="SSF46894">
    <property type="entry name" value="C-terminal effector domain of the bipartite response regulators"/>
    <property type="match status" value="1"/>
</dbReference>
<keyword evidence="2" id="KW-0238">DNA-binding</keyword>
<dbReference type="PANTHER" id="PTHR44688:SF16">
    <property type="entry name" value="DNA-BINDING TRANSCRIPTIONAL ACTIVATOR DEVR_DOSR"/>
    <property type="match status" value="1"/>
</dbReference>
<keyword evidence="7" id="KW-1185">Reference proteome</keyword>
<dbReference type="PRINTS" id="PR00038">
    <property type="entry name" value="HTHLUXR"/>
</dbReference>
<dbReference type="Gene3D" id="1.10.10.10">
    <property type="entry name" value="Winged helix-like DNA-binding domain superfamily/Winged helix DNA-binding domain"/>
    <property type="match status" value="1"/>
</dbReference>
<dbReference type="CDD" id="cd06170">
    <property type="entry name" value="LuxR_C_like"/>
    <property type="match status" value="1"/>
</dbReference>
<protein>
    <submittedName>
        <fullName evidence="6">Helix-turn-helix transcriptional regulator</fullName>
    </submittedName>
</protein>
<keyword evidence="3" id="KW-0804">Transcription</keyword>
<dbReference type="AlphaFoldDB" id="A0A9Y2MSI8"/>
<dbReference type="RefSeq" id="WP_285967424.1">
    <property type="nucleotide sequence ID" value="NZ_CP127294.1"/>
</dbReference>
<reference evidence="6 7" key="1">
    <citation type="submission" date="2023-06" db="EMBL/GenBank/DDBJ databases">
        <authorList>
            <person name="Oyuntsetseg B."/>
            <person name="Kim S.B."/>
        </authorList>
    </citation>
    <scope>NUCLEOTIDE SEQUENCE [LARGE SCALE GENOMIC DNA]</scope>
    <source>
        <strain evidence="6 7">2-15</strain>
    </source>
</reference>
<evidence type="ECO:0000256" key="3">
    <source>
        <dbReference type="ARBA" id="ARBA00023163"/>
    </source>
</evidence>
<sequence length="380" mass="42012">MRADTLQRAADKITGLCGRPSDLVSLWQESTEVLARAVPHYWTPCWYTLDPASLLMTSHFHPGLYEFPREWLVSEYYDDDVNQLVDVVRSPSGISTLHEATGGQPSNSPRWHRNMTLGGDQELITRLRARSGQVWGALALYRAPGEPTFTETEKAFLQSVAPALADGVCRALLLGQAKEPEFADSPGLLVLDDAWEVESATPAAAQWLAELPDGDWAAGRLPSSVITLAARTMRMARSPDTRDIAVSRVQTRNGTWVVLHGAPLTSTGTHRIAVIVEPAHPDRIYPLLTSAYGLTEREKDITGLVLQGASTAQIASELVVSAHTVQQHLKSIFDKTGVHSRRDLVGKVFFAHYEPRFRDNETRSQHGRPLRGHPWPLPRA</sequence>
<dbReference type="SMART" id="SM00421">
    <property type="entry name" value="HTH_LUXR"/>
    <property type="match status" value="1"/>
</dbReference>
<dbReference type="EMBL" id="CP127294">
    <property type="protein sequence ID" value="WIX76676.1"/>
    <property type="molecule type" value="Genomic_DNA"/>
</dbReference>
<dbReference type="SUPFAM" id="SSF55781">
    <property type="entry name" value="GAF domain-like"/>
    <property type="match status" value="1"/>
</dbReference>
<feature type="domain" description="HTH luxR-type" evidence="5">
    <location>
        <begin position="287"/>
        <end position="353"/>
    </location>
</feature>
<dbReference type="InterPro" id="IPR000792">
    <property type="entry name" value="Tscrpt_reg_LuxR_C"/>
</dbReference>
<evidence type="ECO:0000313" key="6">
    <source>
        <dbReference type="EMBL" id="WIX76676.1"/>
    </source>
</evidence>
<dbReference type="PROSITE" id="PS00622">
    <property type="entry name" value="HTH_LUXR_1"/>
    <property type="match status" value="1"/>
</dbReference>
<proteinExistence type="predicted"/>